<dbReference type="AlphaFoldDB" id="A0A918UE44"/>
<protein>
    <submittedName>
        <fullName evidence="2">Uncharacterized protein</fullName>
    </submittedName>
</protein>
<dbReference type="Proteomes" id="UP000648075">
    <property type="component" value="Unassembled WGS sequence"/>
</dbReference>
<feature type="transmembrane region" description="Helical" evidence="1">
    <location>
        <begin position="20"/>
        <end position="39"/>
    </location>
</feature>
<gene>
    <name evidence="2" type="ORF">GCM10011614_06700</name>
</gene>
<feature type="transmembrane region" description="Helical" evidence="1">
    <location>
        <begin position="60"/>
        <end position="80"/>
    </location>
</feature>
<organism evidence="2 3">
    <name type="scientific">Novosphingobium colocasiae</name>
    <dbReference type="NCBI Taxonomy" id="1256513"/>
    <lineage>
        <taxon>Bacteria</taxon>
        <taxon>Pseudomonadati</taxon>
        <taxon>Pseudomonadota</taxon>
        <taxon>Alphaproteobacteria</taxon>
        <taxon>Sphingomonadales</taxon>
        <taxon>Sphingomonadaceae</taxon>
        <taxon>Novosphingobium</taxon>
    </lineage>
</organism>
<reference evidence="2" key="2">
    <citation type="submission" date="2020-09" db="EMBL/GenBank/DDBJ databases">
        <authorList>
            <person name="Sun Q."/>
            <person name="Kim S."/>
        </authorList>
    </citation>
    <scope>NUCLEOTIDE SEQUENCE</scope>
    <source>
        <strain evidence="2">KCTC 32255</strain>
    </source>
</reference>
<keyword evidence="1" id="KW-0472">Membrane</keyword>
<keyword evidence="1" id="KW-1133">Transmembrane helix</keyword>
<comment type="caution">
    <text evidence="2">The sequence shown here is derived from an EMBL/GenBank/DDBJ whole genome shotgun (WGS) entry which is preliminary data.</text>
</comment>
<keyword evidence="3" id="KW-1185">Reference proteome</keyword>
<proteinExistence type="predicted"/>
<name>A0A918UE44_9SPHN</name>
<evidence type="ECO:0000256" key="1">
    <source>
        <dbReference type="SAM" id="Phobius"/>
    </source>
</evidence>
<evidence type="ECO:0000313" key="2">
    <source>
        <dbReference type="EMBL" id="GGY94351.1"/>
    </source>
</evidence>
<reference evidence="2" key="1">
    <citation type="journal article" date="2014" name="Int. J. Syst. Evol. Microbiol.">
        <title>Complete genome sequence of Corynebacterium casei LMG S-19264T (=DSM 44701T), isolated from a smear-ripened cheese.</title>
        <authorList>
            <consortium name="US DOE Joint Genome Institute (JGI-PGF)"/>
            <person name="Walter F."/>
            <person name="Albersmeier A."/>
            <person name="Kalinowski J."/>
            <person name="Ruckert C."/>
        </authorList>
    </citation>
    <scope>NUCLEOTIDE SEQUENCE</scope>
    <source>
        <strain evidence="2">KCTC 32255</strain>
    </source>
</reference>
<dbReference type="EMBL" id="BMZA01000001">
    <property type="protein sequence ID" value="GGY94351.1"/>
    <property type="molecule type" value="Genomic_DNA"/>
</dbReference>
<accession>A0A918UE44</accession>
<evidence type="ECO:0000313" key="3">
    <source>
        <dbReference type="Proteomes" id="UP000648075"/>
    </source>
</evidence>
<keyword evidence="1" id="KW-0812">Transmembrane</keyword>
<sequence length="100" mass="11220">MVRERFMSPHLERLQQGRRWWTAEVVLRGIGLLLLASCYRLALFTHRVVALPHHATPGDFALCLGIIASLTCGLALSLFGPRLLAEVPLSALNAPYWKDR</sequence>